<reference evidence="2 3" key="1">
    <citation type="submission" date="2016-11" db="EMBL/GenBank/DDBJ databases">
        <authorList>
            <person name="Jaros S."/>
            <person name="Januszkiewicz K."/>
            <person name="Wedrychowicz H."/>
        </authorList>
    </citation>
    <scope>NUCLEOTIDE SEQUENCE [LARGE SCALE GENOMIC DNA]</scope>
    <source>
        <strain evidence="2 3">DSM 26897</strain>
    </source>
</reference>
<dbReference type="AlphaFoldDB" id="A0A1M5DYD4"/>
<organism evidence="2 3">
    <name type="scientific">Cnuella takakiae</name>
    <dbReference type="NCBI Taxonomy" id="1302690"/>
    <lineage>
        <taxon>Bacteria</taxon>
        <taxon>Pseudomonadati</taxon>
        <taxon>Bacteroidota</taxon>
        <taxon>Chitinophagia</taxon>
        <taxon>Chitinophagales</taxon>
        <taxon>Chitinophagaceae</taxon>
        <taxon>Cnuella</taxon>
    </lineage>
</organism>
<protein>
    <submittedName>
        <fullName evidence="2">Uncharacterized protein</fullName>
    </submittedName>
</protein>
<evidence type="ECO:0000256" key="1">
    <source>
        <dbReference type="SAM" id="Phobius"/>
    </source>
</evidence>
<evidence type="ECO:0000313" key="2">
    <source>
        <dbReference type="EMBL" id="SHF72017.1"/>
    </source>
</evidence>
<keyword evidence="1" id="KW-0472">Membrane</keyword>
<accession>A0A1M5DYD4</accession>
<dbReference type="EMBL" id="FQUO01000011">
    <property type="protein sequence ID" value="SHF72017.1"/>
    <property type="molecule type" value="Genomic_DNA"/>
</dbReference>
<keyword evidence="1" id="KW-1133">Transmembrane helix</keyword>
<proteinExistence type="predicted"/>
<gene>
    <name evidence="2" type="ORF">SAMN05444008_111132</name>
</gene>
<name>A0A1M5DYD4_9BACT</name>
<sequence>MFGSAAIGDTSVPKCRLSSIAYTPVLPTLPAIWIAKTLASPVVEELCRVNGWPACWVITRSDPAAITYSGVMSFLYLMAPAVGNNTSVPVAGTWSVRVVSAASVCSANVCRPQSNGNCSGVFIAKLLRHLLFSLIALCAAGTNHAFVVSAFRFKPQRL</sequence>
<keyword evidence="3" id="KW-1185">Reference proteome</keyword>
<feature type="transmembrane region" description="Helical" evidence="1">
    <location>
        <begin position="130"/>
        <end position="151"/>
    </location>
</feature>
<dbReference type="Proteomes" id="UP000184368">
    <property type="component" value="Unassembled WGS sequence"/>
</dbReference>
<evidence type="ECO:0000313" key="3">
    <source>
        <dbReference type="Proteomes" id="UP000184368"/>
    </source>
</evidence>
<keyword evidence="1" id="KW-0812">Transmembrane</keyword>